<accession>A0ABT1X183</accession>
<keyword evidence="2" id="KW-1185">Reference proteome</keyword>
<evidence type="ECO:0000313" key="1">
    <source>
        <dbReference type="EMBL" id="MCR0981853.1"/>
    </source>
</evidence>
<gene>
    <name evidence="1" type="ORF">NRP21_07310</name>
</gene>
<evidence type="ECO:0000313" key="2">
    <source>
        <dbReference type="Proteomes" id="UP001524642"/>
    </source>
</evidence>
<sequence length="142" mass="16135">MGNVVGLAGRFEANVRRQMEEWAACDPASYVGSDWWQLSAEEEAVFGIDRERFPVMACALFAYEVFKDAAQADDFGPGAVLHDARLRFPQWAKLRVIDAEQFAAFAAQFCGLTVREAHAVYWKHKFWNVRGGVVRFADEQRN</sequence>
<dbReference type="EMBL" id="JANJOU010000003">
    <property type="protein sequence ID" value="MCR0981853.1"/>
    <property type="molecule type" value="Genomic_DNA"/>
</dbReference>
<dbReference type="RefSeq" id="WP_257715514.1">
    <property type="nucleotide sequence ID" value="NZ_JANJOU010000003.1"/>
</dbReference>
<protein>
    <submittedName>
        <fullName evidence="1">Uncharacterized protein</fullName>
    </submittedName>
</protein>
<comment type="caution">
    <text evidence="1">The sequence shown here is derived from an EMBL/GenBank/DDBJ whole genome shotgun (WGS) entry which is preliminary data.</text>
</comment>
<name>A0ABT1X183_9PROT</name>
<dbReference type="Proteomes" id="UP001524642">
    <property type="component" value="Unassembled WGS sequence"/>
</dbReference>
<reference evidence="1 2" key="1">
    <citation type="submission" date="2022-06" db="EMBL/GenBank/DDBJ databases">
        <title>Roseomonas CN29.</title>
        <authorList>
            <person name="Cheng Y."/>
            <person name="He X."/>
        </authorList>
    </citation>
    <scope>NUCLEOTIDE SEQUENCE [LARGE SCALE GENOMIC DNA]</scope>
    <source>
        <strain evidence="1 2">CN29</strain>
    </source>
</reference>
<organism evidence="1 2">
    <name type="scientific">Roseomonas populi</name>
    <dbReference type="NCBI Taxonomy" id="3121582"/>
    <lineage>
        <taxon>Bacteria</taxon>
        <taxon>Pseudomonadati</taxon>
        <taxon>Pseudomonadota</taxon>
        <taxon>Alphaproteobacteria</taxon>
        <taxon>Acetobacterales</taxon>
        <taxon>Roseomonadaceae</taxon>
        <taxon>Roseomonas</taxon>
    </lineage>
</organism>
<proteinExistence type="predicted"/>